<name>A0A1W1CSM4_9ZZZZ</name>
<protein>
    <submittedName>
        <fullName evidence="1">Uncharacterized protein</fullName>
    </submittedName>
</protein>
<accession>A0A1W1CSM4</accession>
<gene>
    <name evidence="1" type="ORF">MNB_SM-4-1089</name>
</gene>
<sequence>MPVSMYPDKNLLFVRYVVHGVVFNLDTFKIEETIEPNKESVKELKVKYPKYFISVKTKKKLKAYILYQFDDSWILIGKVRAGRDFSYSGDIKTHLQMKIDDKVLPINNATFQKYNTEIYLKD</sequence>
<dbReference type="EMBL" id="FPHF01000110">
    <property type="protein sequence ID" value="SFV68816.1"/>
    <property type="molecule type" value="Genomic_DNA"/>
</dbReference>
<evidence type="ECO:0000313" key="1">
    <source>
        <dbReference type="EMBL" id="SFV68816.1"/>
    </source>
</evidence>
<proteinExistence type="predicted"/>
<reference evidence="1" key="1">
    <citation type="submission" date="2016-10" db="EMBL/GenBank/DDBJ databases">
        <authorList>
            <person name="de Groot N.N."/>
        </authorList>
    </citation>
    <scope>NUCLEOTIDE SEQUENCE</scope>
</reference>
<organism evidence="1">
    <name type="scientific">hydrothermal vent metagenome</name>
    <dbReference type="NCBI Taxonomy" id="652676"/>
    <lineage>
        <taxon>unclassified sequences</taxon>
        <taxon>metagenomes</taxon>
        <taxon>ecological metagenomes</taxon>
    </lineage>
</organism>
<dbReference type="AlphaFoldDB" id="A0A1W1CSM4"/>